<feature type="region of interest" description="Disordered" evidence="1">
    <location>
        <begin position="36"/>
        <end position="67"/>
    </location>
</feature>
<comment type="caution">
    <text evidence="4">The sequence shown here is derived from an EMBL/GenBank/DDBJ whole genome shotgun (WGS) entry which is preliminary data.</text>
</comment>
<feature type="compositionally biased region" description="Basic and acidic residues" evidence="1">
    <location>
        <begin position="36"/>
        <end position="45"/>
    </location>
</feature>
<keyword evidence="5" id="KW-1185">Reference proteome</keyword>
<dbReference type="PANTHER" id="PTHR45463:SF8">
    <property type="entry name" value="OS09G0392200 PROTEIN"/>
    <property type="match status" value="1"/>
</dbReference>
<keyword evidence="2" id="KW-0472">Membrane</keyword>
<organism evidence="4 5">
    <name type="scientific">Acorus gramineus</name>
    <name type="common">Dwarf sweet flag</name>
    <dbReference type="NCBI Taxonomy" id="55184"/>
    <lineage>
        <taxon>Eukaryota</taxon>
        <taxon>Viridiplantae</taxon>
        <taxon>Streptophyta</taxon>
        <taxon>Embryophyta</taxon>
        <taxon>Tracheophyta</taxon>
        <taxon>Spermatophyta</taxon>
        <taxon>Magnoliopsida</taxon>
        <taxon>Liliopsida</taxon>
        <taxon>Acoraceae</taxon>
        <taxon>Acorus</taxon>
    </lineage>
</organism>
<dbReference type="EMBL" id="JAUJYN010000007">
    <property type="protein sequence ID" value="KAK1267057.1"/>
    <property type="molecule type" value="Genomic_DNA"/>
</dbReference>
<proteinExistence type="predicted"/>
<dbReference type="Gene3D" id="1.20.1280.50">
    <property type="match status" value="1"/>
</dbReference>
<feature type="domain" description="KIB1-4 beta-propeller" evidence="3">
    <location>
        <begin position="204"/>
        <end position="456"/>
    </location>
</feature>
<evidence type="ECO:0000313" key="5">
    <source>
        <dbReference type="Proteomes" id="UP001179952"/>
    </source>
</evidence>
<keyword evidence="2" id="KW-1133">Transmembrane helix</keyword>
<feature type="compositionally biased region" description="Polar residues" evidence="1">
    <location>
        <begin position="95"/>
        <end position="105"/>
    </location>
</feature>
<accession>A0AAV9ASB5</accession>
<name>A0AAV9ASB5_ACOGR</name>
<protein>
    <recommendedName>
        <fullName evidence="3">KIB1-4 beta-propeller domain-containing protein</fullName>
    </recommendedName>
</protein>
<dbReference type="PANTHER" id="PTHR45463">
    <property type="entry name" value="OS09G0392200 PROTEIN"/>
    <property type="match status" value="1"/>
</dbReference>
<reference evidence="4" key="2">
    <citation type="submission" date="2023-06" db="EMBL/GenBank/DDBJ databases">
        <authorList>
            <person name="Ma L."/>
            <person name="Liu K.-W."/>
            <person name="Li Z."/>
            <person name="Hsiao Y.-Y."/>
            <person name="Qi Y."/>
            <person name="Fu T."/>
            <person name="Tang G."/>
            <person name="Zhang D."/>
            <person name="Sun W.-H."/>
            <person name="Liu D.-K."/>
            <person name="Li Y."/>
            <person name="Chen G.-Z."/>
            <person name="Liu X.-D."/>
            <person name="Liao X.-Y."/>
            <person name="Jiang Y.-T."/>
            <person name="Yu X."/>
            <person name="Hao Y."/>
            <person name="Huang J."/>
            <person name="Zhao X.-W."/>
            <person name="Ke S."/>
            <person name="Chen Y.-Y."/>
            <person name="Wu W.-L."/>
            <person name="Hsu J.-L."/>
            <person name="Lin Y.-F."/>
            <person name="Huang M.-D."/>
            <person name="Li C.-Y."/>
            <person name="Huang L."/>
            <person name="Wang Z.-W."/>
            <person name="Zhao X."/>
            <person name="Zhong W.-Y."/>
            <person name="Peng D.-H."/>
            <person name="Ahmad S."/>
            <person name="Lan S."/>
            <person name="Zhang J.-S."/>
            <person name="Tsai W.-C."/>
            <person name="Van De Peer Y."/>
            <person name="Liu Z.-J."/>
        </authorList>
    </citation>
    <scope>NUCLEOTIDE SEQUENCE</scope>
    <source>
        <strain evidence="4">SCP</strain>
        <tissue evidence="4">Leaves</tissue>
    </source>
</reference>
<feature type="region of interest" description="Disordered" evidence="1">
    <location>
        <begin position="86"/>
        <end position="109"/>
    </location>
</feature>
<evidence type="ECO:0000259" key="3">
    <source>
        <dbReference type="Pfam" id="PF03478"/>
    </source>
</evidence>
<feature type="compositionally biased region" description="Polar residues" evidence="1">
    <location>
        <begin position="46"/>
        <end position="56"/>
    </location>
</feature>
<feature type="transmembrane region" description="Helical" evidence="2">
    <location>
        <begin position="6"/>
        <end position="27"/>
    </location>
</feature>
<dbReference type="InterPro" id="IPR005174">
    <property type="entry name" value="KIB1-4_b-propeller"/>
</dbReference>
<dbReference type="SUPFAM" id="SSF81383">
    <property type="entry name" value="F-box domain"/>
    <property type="match status" value="1"/>
</dbReference>
<dbReference type="InterPro" id="IPR036047">
    <property type="entry name" value="F-box-like_dom_sf"/>
</dbReference>
<gene>
    <name evidence="4" type="ORF">QJS04_geneDACA019350</name>
</gene>
<sequence>MKAPNNYLFFFFLGIFHLTMCLCGMFMKLRGRKGDEQGKLKRSDHSSVLTKSNQPLQDRKESSINEDITPVSHLSPINVEGIRDEQRKLERSDHSSMVTKSQHQQLQDKKESVINEDITPVSHVSPIDIEVSNVVENPGADGGVLQDASLPDLVLLFILKHFTSFGDFFAFSLVCREWRHVSEFAKREYMATQPPLLFENRDGFYSWKEEKLYTKEIKSVFKIESIIDFSHGYLILLCSASYYQVPYKRFFSLVNPITGVEALPDFPILPNYIGSRYVRVKCASLMSPPTSPDCMLMFSNDTFILLCHSGDREWTVYPRDDEDGKILCETFFNGRVYALNDKGHLLILDPAFHHHHLKRTVLEVENNPFSHRNMTWLADCGGDLFAIELINKVKFVVRRFDPMKCKWVKWKNWGNSHILFLNSRRSAFWDNAVNWGGCGNCIYFHGFLRYRGLFVFDMKDGKIKDLPLSLRYYNRSFWVFPRLCC</sequence>
<evidence type="ECO:0000256" key="2">
    <source>
        <dbReference type="SAM" id="Phobius"/>
    </source>
</evidence>
<reference evidence="4" key="1">
    <citation type="journal article" date="2023" name="Nat. Commun.">
        <title>Diploid and tetraploid genomes of Acorus and the evolution of monocots.</title>
        <authorList>
            <person name="Ma L."/>
            <person name="Liu K.W."/>
            <person name="Li Z."/>
            <person name="Hsiao Y.Y."/>
            <person name="Qi Y."/>
            <person name="Fu T."/>
            <person name="Tang G.D."/>
            <person name="Zhang D."/>
            <person name="Sun W.H."/>
            <person name="Liu D.K."/>
            <person name="Li Y."/>
            <person name="Chen G.Z."/>
            <person name="Liu X.D."/>
            <person name="Liao X.Y."/>
            <person name="Jiang Y.T."/>
            <person name="Yu X."/>
            <person name="Hao Y."/>
            <person name="Huang J."/>
            <person name="Zhao X.W."/>
            <person name="Ke S."/>
            <person name="Chen Y.Y."/>
            <person name="Wu W.L."/>
            <person name="Hsu J.L."/>
            <person name="Lin Y.F."/>
            <person name="Huang M.D."/>
            <person name="Li C.Y."/>
            <person name="Huang L."/>
            <person name="Wang Z.W."/>
            <person name="Zhao X."/>
            <person name="Zhong W.Y."/>
            <person name="Peng D.H."/>
            <person name="Ahmad S."/>
            <person name="Lan S."/>
            <person name="Zhang J.S."/>
            <person name="Tsai W.C."/>
            <person name="Van de Peer Y."/>
            <person name="Liu Z.J."/>
        </authorList>
    </citation>
    <scope>NUCLEOTIDE SEQUENCE</scope>
    <source>
        <strain evidence="4">SCP</strain>
    </source>
</reference>
<dbReference type="AlphaFoldDB" id="A0AAV9ASB5"/>
<evidence type="ECO:0000256" key="1">
    <source>
        <dbReference type="SAM" id="MobiDB-lite"/>
    </source>
</evidence>
<keyword evidence="2" id="KW-0812">Transmembrane</keyword>
<evidence type="ECO:0000313" key="4">
    <source>
        <dbReference type="EMBL" id="KAK1267057.1"/>
    </source>
</evidence>
<dbReference type="Proteomes" id="UP001179952">
    <property type="component" value="Unassembled WGS sequence"/>
</dbReference>
<dbReference type="Pfam" id="PF03478">
    <property type="entry name" value="Beta-prop_KIB1-4"/>
    <property type="match status" value="1"/>
</dbReference>